<proteinExistence type="predicted"/>
<evidence type="ECO:0000313" key="3">
    <source>
        <dbReference type="Proteomes" id="UP000324897"/>
    </source>
</evidence>
<dbReference type="Proteomes" id="UP000324897">
    <property type="component" value="Chromosome 2"/>
</dbReference>
<comment type="caution">
    <text evidence="2">The sequence shown here is derived from an EMBL/GenBank/DDBJ whole genome shotgun (WGS) entry which is preliminary data.</text>
</comment>
<dbReference type="AlphaFoldDB" id="A0A5J9ULM1"/>
<dbReference type="EMBL" id="RWGY01000013">
    <property type="protein sequence ID" value="TVU24167.1"/>
    <property type="molecule type" value="Genomic_DNA"/>
</dbReference>
<gene>
    <name evidence="2" type="ORF">EJB05_26569</name>
</gene>
<protein>
    <submittedName>
        <fullName evidence="2">Uncharacterized protein</fullName>
    </submittedName>
</protein>
<evidence type="ECO:0000256" key="1">
    <source>
        <dbReference type="SAM" id="MobiDB-lite"/>
    </source>
</evidence>
<reference evidence="2 3" key="1">
    <citation type="journal article" date="2019" name="Sci. Rep.">
        <title>A high-quality genome of Eragrostis curvula grass provides insights into Poaceae evolution and supports new strategies to enhance forage quality.</title>
        <authorList>
            <person name="Carballo J."/>
            <person name="Santos B.A.C.M."/>
            <person name="Zappacosta D."/>
            <person name="Garbus I."/>
            <person name="Selva J.P."/>
            <person name="Gallo C.A."/>
            <person name="Diaz A."/>
            <person name="Albertini E."/>
            <person name="Caccamo M."/>
            <person name="Echenique V."/>
        </authorList>
    </citation>
    <scope>NUCLEOTIDE SEQUENCE [LARGE SCALE GENOMIC DNA]</scope>
    <source>
        <strain evidence="3">cv. Victoria</strain>
        <tissue evidence="2">Leaf</tissue>
    </source>
</reference>
<organism evidence="2 3">
    <name type="scientific">Eragrostis curvula</name>
    <name type="common">weeping love grass</name>
    <dbReference type="NCBI Taxonomy" id="38414"/>
    <lineage>
        <taxon>Eukaryota</taxon>
        <taxon>Viridiplantae</taxon>
        <taxon>Streptophyta</taxon>
        <taxon>Embryophyta</taxon>
        <taxon>Tracheophyta</taxon>
        <taxon>Spermatophyta</taxon>
        <taxon>Magnoliopsida</taxon>
        <taxon>Liliopsida</taxon>
        <taxon>Poales</taxon>
        <taxon>Poaceae</taxon>
        <taxon>PACMAD clade</taxon>
        <taxon>Chloridoideae</taxon>
        <taxon>Eragrostideae</taxon>
        <taxon>Eragrostidinae</taxon>
        <taxon>Eragrostis</taxon>
    </lineage>
</organism>
<feature type="non-terminal residue" evidence="2">
    <location>
        <position position="1"/>
    </location>
</feature>
<feature type="region of interest" description="Disordered" evidence="1">
    <location>
        <begin position="1"/>
        <end position="21"/>
    </location>
</feature>
<accession>A0A5J9ULM1</accession>
<sequence>MASSVSGSDIPMTTTEDAPRNWPVESCATAAYEAFPVFFDVSASTLIFMRPDGGGYIEGSATTTNLKPQVKDEWLPRQLMDGLDGVAVEGMDQG</sequence>
<keyword evidence="3" id="KW-1185">Reference proteome</keyword>
<dbReference type="Gramene" id="TVU24167">
    <property type="protein sequence ID" value="TVU24167"/>
    <property type="gene ID" value="EJB05_26569"/>
</dbReference>
<name>A0A5J9ULM1_9POAL</name>
<evidence type="ECO:0000313" key="2">
    <source>
        <dbReference type="EMBL" id="TVU24167.1"/>
    </source>
</evidence>
<feature type="compositionally biased region" description="Polar residues" evidence="1">
    <location>
        <begin position="1"/>
        <end position="16"/>
    </location>
</feature>